<evidence type="ECO:0000256" key="5">
    <source>
        <dbReference type="ARBA" id="ARBA00023242"/>
    </source>
</evidence>
<comment type="caution">
    <text evidence="8">The sequence shown here is derived from an EMBL/GenBank/DDBJ whole genome shotgun (WGS) entry which is preliminary data.</text>
</comment>
<evidence type="ECO:0000256" key="3">
    <source>
        <dbReference type="ARBA" id="ARBA00023015"/>
    </source>
</evidence>
<comment type="subcellular location">
    <subcellularLocation>
        <location evidence="1">Nucleus</location>
    </subcellularLocation>
</comment>
<feature type="region of interest" description="Disordered" evidence="6">
    <location>
        <begin position="296"/>
        <end position="320"/>
    </location>
</feature>
<dbReference type="EMBL" id="RCHS01001413">
    <property type="protein sequence ID" value="RMX53802.1"/>
    <property type="molecule type" value="Genomic_DNA"/>
</dbReference>
<dbReference type="CDD" id="cd21086">
    <property type="entry name" value="WH_NTD_SMARCB1"/>
    <property type="match status" value="2"/>
</dbReference>
<dbReference type="Pfam" id="PF04855">
    <property type="entry name" value="SNF5"/>
    <property type="match status" value="1"/>
</dbReference>
<protein>
    <recommendedName>
        <fullName evidence="7">SWI/SNF Subunit INI1 DNA binding domain-containing protein</fullName>
    </recommendedName>
</protein>
<dbReference type="STRING" id="46731.A0A3M6UJI3"/>
<comment type="similarity">
    <text evidence="2">Belongs to the SNF5 family.</text>
</comment>
<reference evidence="8 9" key="1">
    <citation type="journal article" date="2018" name="Sci. Rep.">
        <title>Comparative analysis of the Pocillopora damicornis genome highlights role of immune system in coral evolution.</title>
        <authorList>
            <person name="Cunning R."/>
            <person name="Bay R.A."/>
            <person name="Gillette P."/>
            <person name="Baker A.C."/>
            <person name="Traylor-Knowles N."/>
        </authorList>
    </citation>
    <scope>NUCLEOTIDE SEQUENCE [LARGE SCALE GENOMIC DNA]</scope>
    <source>
        <strain evidence="8">RSMAS</strain>
        <tissue evidence="8">Whole animal</tissue>
    </source>
</reference>
<feature type="non-terminal residue" evidence="8">
    <location>
        <position position="1"/>
    </location>
</feature>
<evidence type="ECO:0000259" key="7">
    <source>
        <dbReference type="Pfam" id="PF21459"/>
    </source>
</evidence>
<dbReference type="GO" id="GO:0000228">
    <property type="term" value="C:nuclear chromosome"/>
    <property type="evidence" value="ECO:0007669"/>
    <property type="project" value="InterPro"/>
</dbReference>
<organism evidence="8 9">
    <name type="scientific">Pocillopora damicornis</name>
    <name type="common">Cauliflower coral</name>
    <name type="synonym">Millepora damicornis</name>
    <dbReference type="NCBI Taxonomy" id="46731"/>
    <lineage>
        <taxon>Eukaryota</taxon>
        <taxon>Metazoa</taxon>
        <taxon>Cnidaria</taxon>
        <taxon>Anthozoa</taxon>
        <taxon>Hexacorallia</taxon>
        <taxon>Scleractinia</taxon>
        <taxon>Astrocoeniina</taxon>
        <taxon>Pocilloporidae</taxon>
        <taxon>Pocillopora</taxon>
    </lineage>
</organism>
<feature type="domain" description="SWI/SNF Subunit INI1 DNA binding" evidence="7">
    <location>
        <begin position="213"/>
        <end position="292"/>
    </location>
</feature>
<evidence type="ECO:0000256" key="4">
    <source>
        <dbReference type="ARBA" id="ARBA00023163"/>
    </source>
</evidence>
<keyword evidence="3" id="KW-0805">Transcription regulation</keyword>
<keyword evidence="9" id="KW-1185">Reference proteome</keyword>
<dbReference type="InterPro" id="IPR048664">
    <property type="entry name" value="INI1_DNA-bd"/>
</dbReference>
<gene>
    <name evidence="8" type="ORF">pdam_00000306</name>
</gene>
<dbReference type="PANTHER" id="PTHR10019">
    <property type="entry name" value="SNF5"/>
    <property type="match status" value="1"/>
</dbReference>
<proteinExistence type="inferred from homology"/>
<evidence type="ECO:0000256" key="2">
    <source>
        <dbReference type="ARBA" id="ARBA00010239"/>
    </source>
</evidence>
<dbReference type="Pfam" id="PF21459">
    <property type="entry name" value="INI1_DNA-bd"/>
    <property type="match status" value="2"/>
</dbReference>
<evidence type="ECO:0000313" key="9">
    <source>
        <dbReference type="Proteomes" id="UP000275408"/>
    </source>
</evidence>
<evidence type="ECO:0000256" key="6">
    <source>
        <dbReference type="SAM" id="MobiDB-lite"/>
    </source>
</evidence>
<evidence type="ECO:0000256" key="1">
    <source>
        <dbReference type="ARBA" id="ARBA00004123"/>
    </source>
</evidence>
<feature type="compositionally biased region" description="Polar residues" evidence="6">
    <location>
        <begin position="307"/>
        <end position="320"/>
    </location>
</feature>
<keyword evidence="4" id="KW-0804">Transcription</keyword>
<sequence>EGLKLFALQITPSFIHMANETLQVKSRNPAIFQLQEGGEFYMIGSEVGHRMGFMKGALYKKFPSLWRRAPTIEERKILLSLNVGYNSMSNSNIMLVKASEIEKVIRGSGEQYMEKLPNSPTDRKMKDIAQRFRRPNFPGALHFPGNISREALNSSVQHLSAVSYQTRNNSKSCSRFSWKAREELRKKILPSLSTVGKRDREKRKMAVRTYGQKPSSFQLGDGEQYMIGSEVGNFLRMFRGSLYKKYPSLWRRLATLEERKQIVQLGLGHSSIATNVTLLKATEVNEILEGKDEKYKVSTEAPDAASRNASGKSKRSNQPTWAPQTLFSSNSFHLDAVPCSSTVNRNRIGPKRIKTFPTCYDDHDMAAIHEAASQPEVLVPIRLDIDIDGQKLRDTFTWNKSETLISPEVFAEVLCDDLDLPAAAFVPAVVQAIRQQIKQFDSDSEISLDKQTDQRVIIKLNIHVGNISLMDQFEWDLSEPLNSPEEFALSLCSDLGLGGEFATAIAYSIRGQLNWHSKTYAFSEAPLPSVETAIRSGTDVDNWGPYLETLTDAEMEKKLRDQDRNTRRMRRLANTAPVY</sequence>
<name>A0A3M6UJI3_POCDA</name>
<evidence type="ECO:0000313" key="8">
    <source>
        <dbReference type="EMBL" id="RMX53802.1"/>
    </source>
</evidence>
<dbReference type="AlphaFoldDB" id="A0A3M6UJI3"/>
<dbReference type="GO" id="GO:0006338">
    <property type="term" value="P:chromatin remodeling"/>
    <property type="evidence" value="ECO:0007669"/>
    <property type="project" value="InterPro"/>
</dbReference>
<dbReference type="OrthoDB" id="515064at2759"/>
<accession>A0A3M6UJI3</accession>
<dbReference type="InterPro" id="IPR006939">
    <property type="entry name" value="SNF5"/>
</dbReference>
<feature type="domain" description="SWI/SNF Subunit INI1 DNA binding" evidence="7">
    <location>
        <begin position="29"/>
        <end position="107"/>
    </location>
</feature>
<keyword evidence="5" id="KW-0539">Nucleus</keyword>
<dbReference type="Proteomes" id="UP000275408">
    <property type="component" value="Unassembled WGS sequence"/>
</dbReference>